<sequence length="62" mass="7140">MTPEQVSQVAERLITAWQTIRAQTRTQDAEQARDVIASTLRLHRVLPGQWLEQLLTRRISDG</sequence>
<organism evidence="1 2">
    <name type="scientific">Streptosporangium brasiliense</name>
    <dbReference type="NCBI Taxonomy" id="47480"/>
    <lineage>
        <taxon>Bacteria</taxon>
        <taxon>Bacillati</taxon>
        <taxon>Actinomycetota</taxon>
        <taxon>Actinomycetes</taxon>
        <taxon>Streptosporangiales</taxon>
        <taxon>Streptosporangiaceae</taxon>
        <taxon>Streptosporangium</taxon>
    </lineage>
</organism>
<name>A0ABT9RGQ4_9ACTN</name>
<dbReference type="Proteomes" id="UP001230426">
    <property type="component" value="Unassembled WGS sequence"/>
</dbReference>
<dbReference type="RefSeq" id="WP_306871371.1">
    <property type="nucleotide sequence ID" value="NZ_JAUSRB010000002.1"/>
</dbReference>
<gene>
    <name evidence="1" type="ORF">J2S55_007737</name>
</gene>
<evidence type="ECO:0008006" key="3">
    <source>
        <dbReference type="Google" id="ProtNLM"/>
    </source>
</evidence>
<dbReference type="EMBL" id="JAUSRB010000002">
    <property type="protein sequence ID" value="MDP9868471.1"/>
    <property type="molecule type" value="Genomic_DNA"/>
</dbReference>
<keyword evidence="2" id="KW-1185">Reference proteome</keyword>
<evidence type="ECO:0000313" key="1">
    <source>
        <dbReference type="EMBL" id="MDP9868471.1"/>
    </source>
</evidence>
<comment type="caution">
    <text evidence="1">The sequence shown here is derived from an EMBL/GenBank/DDBJ whole genome shotgun (WGS) entry which is preliminary data.</text>
</comment>
<protein>
    <recommendedName>
        <fullName evidence="3">ANTAR domain-containing protein</fullName>
    </recommendedName>
</protein>
<proteinExistence type="predicted"/>
<reference evidence="1 2" key="1">
    <citation type="submission" date="2023-07" db="EMBL/GenBank/DDBJ databases">
        <title>Sequencing the genomes of 1000 actinobacteria strains.</title>
        <authorList>
            <person name="Klenk H.-P."/>
        </authorList>
    </citation>
    <scope>NUCLEOTIDE SEQUENCE [LARGE SCALE GENOMIC DNA]</scope>
    <source>
        <strain evidence="1 2">DSM 44109</strain>
    </source>
</reference>
<accession>A0ABT9RGQ4</accession>
<evidence type="ECO:0000313" key="2">
    <source>
        <dbReference type="Proteomes" id="UP001230426"/>
    </source>
</evidence>